<name>A0A0A9DSH0_ARUDO</name>
<evidence type="ECO:0000256" key="1">
    <source>
        <dbReference type="SAM" id="MobiDB-lite"/>
    </source>
</evidence>
<reference evidence="2" key="1">
    <citation type="submission" date="2014-09" db="EMBL/GenBank/DDBJ databases">
        <authorList>
            <person name="Magalhaes I.L.F."/>
            <person name="Oliveira U."/>
            <person name="Santos F.R."/>
            <person name="Vidigal T.H.D.A."/>
            <person name="Brescovit A.D."/>
            <person name="Santos A.J."/>
        </authorList>
    </citation>
    <scope>NUCLEOTIDE SEQUENCE</scope>
    <source>
        <tissue evidence="2">Shoot tissue taken approximately 20 cm above the soil surface</tissue>
    </source>
</reference>
<feature type="compositionally biased region" description="Gly residues" evidence="1">
    <location>
        <begin position="71"/>
        <end position="80"/>
    </location>
</feature>
<sequence>MKIHIRLRTKPTCVRTWESIHPPRQATLTTYHQEKNRAKSGWISAGIQTERSGIARSRRRAEDPAERSKGEGVGGAVLGG</sequence>
<proteinExistence type="predicted"/>
<evidence type="ECO:0000313" key="2">
    <source>
        <dbReference type="EMBL" id="JAD89603.1"/>
    </source>
</evidence>
<dbReference type="AlphaFoldDB" id="A0A0A9DSH0"/>
<organism evidence="2">
    <name type="scientific">Arundo donax</name>
    <name type="common">Giant reed</name>
    <name type="synonym">Donax arundinaceus</name>
    <dbReference type="NCBI Taxonomy" id="35708"/>
    <lineage>
        <taxon>Eukaryota</taxon>
        <taxon>Viridiplantae</taxon>
        <taxon>Streptophyta</taxon>
        <taxon>Embryophyta</taxon>
        <taxon>Tracheophyta</taxon>
        <taxon>Spermatophyta</taxon>
        <taxon>Magnoliopsida</taxon>
        <taxon>Liliopsida</taxon>
        <taxon>Poales</taxon>
        <taxon>Poaceae</taxon>
        <taxon>PACMAD clade</taxon>
        <taxon>Arundinoideae</taxon>
        <taxon>Arundineae</taxon>
        <taxon>Arundo</taxon>
    </lineage>
</organism>
<reference evidence="2" key="2">
    <citation type="journal article" date="2015" name="Data Brief">
        <title>Shoot transcriptome of the giant reed, Arundo donax.</title>
        <authorList>
            <person name="Barrero R.A."/>
            <person name="Guerrero F.D."/>
            <person name="Moolhuijzen P."/>
            <person name="Goolsby J.A."/>
            <person name="Tidwell J."/>
            <person name="Bellgard S.E."/>
            <person name="Bellgard M.I."/>
        </authorList>
    </citation>
    <scope>NUCLEOTIDE SEQUENCE</scope>
    <source>
        <tissue evidence="2">Shoot tissue taken approximately 20 cm above the soil surface</tissue>
    </source>
</reference>
<accession>A0A0A9DSH0</accession>
<feature type="compositionally biased region" description="Basic and acidic residues" evidence="1">
    <location>
        <begin position="60"/>
        <end position="70"/>
    </location>
</feature>
<protein>
    <submittedName>
        <fullName evidence="2">Uncharacterized protein</fullName>
    </submittedName>
</protein>
<feature type="region of interest" description="Disordered" evidence="1">
    <location>
        <begin position="39"/>
        <end position="80"/>
    </location>
</feature>
<dbReference type="EMBL" id="GBRH01208292">
    <property type="protein sequence ID" value="JAD89603.1"/>
    <property type="molecule type" value="Transcribed_RNA"/>
</dbReference>